<keyword evidence="4" id="KW-0378">Hydrolase</keyword>
<dbReference type="Gene3D" id="3.20.20.80">
    <property type="entry name" value="Glycosidases"/>
    <property type="match status" value="1"/>
</dbReference>
<protein>
    <recommendedName>
        <fullName evidence="2">mannosyl-glycoprotein endo-beta-N-acetylglucosaminidase</fullName>
        <ecNumber evidence="2">3.2.1.96</ecNumber>
    </recommendedName>
</protein>
<dbReference type="InterPro" id="IPR057016">
    <property type="entry name" value="EndoS_F2-like_TIM-barrel"/>
</dbReference>
<dbReference type="RefSeq" id="WP_037500629.1">
    <property type="nucleotide sequence ID" value="NZ_JJMU01000052.1"/>
</dbReference>
<keyword evidence="9" id="KW-1185">Reference proteome</keyword>
<dbReference type="AlphaFoldDB" id="A0A0B8T751"/>
<dbReference type="Pfam" id="PF23916">
    <property type="entry name" value="TIM-barrel_EndoS"/>
    <property type="match status" value="1"/>
</dbReference>
<name>A0A0B8T751_9SPHI</name>
<evidence type="ECO:0000256" key="6">
    <source>
        <dbReference type="ARBA" id="ARBA00034414"/>
    </source>
</evidence>
<evidence type="ECO:0000256" key="3">
    <source>
        <dbReference type="ARBA" id="ARBA00022729"/>
    </source>
</evidence>
<evidence type="ECO:0000259" key="7">
    <source>
        <dbReference type="Pfam" id="PF23916"/>
    </source>
</evidence>
<evidence type="ECO:0000256" key="2">
    <source>
        <dbReference type="ARBA" id="ARBA00012566"/>
    </source>
</evidence>
<reference evidence="8 9" key="2">
    <citation type="journal article" date="2015" name="PLoS ONE">
        <title>Whole-Genome Optical Mapping and Finished Genome Sequence of Sphingobacterium deserti sp. nov., a New Species Isolated from the Western Desert of China.</title>
        <authorList>
            <person name="Teng C."/>
            <person name="Zhou Z."/>
            <person name="Molnar I."/>
            <person name="Li X."/>
            <person name="Tang R."/>
            <person name="Chen M."/>
            <person name="Wang L."/>
            <person name="Su S."/>
            <person name="Zhang W."/>
            <person name="Lin M."/>
        </authorList>
    </citation>
    <scope>NUCLEOTIDE SEQUENCE [LARGE SCALE GENOMIC DNA]</scope>
    <source>
        <strain evidence="9">ACCC05744</strain>
    </source>
</reference>
<evidence type="ECO:0000256" key="5">
    <source>
        <dbReference type="ARBA" id="ARBA00023295"/>
    </source>
</evidence>
<keyword evidence="3" id="KW-0732">Signal</keyword>
<dbReference type="PATRIC" id="fig|1229276.3.peg.2869"/>
<dbReference type="InterPro" id="IPR017853">
    <property type="entry name" value="GH"/>
</dbReference>
<evidence type="ECO:0000313" key="8">
    <source>
        <dbReference type="EMBL" id="KGE13450.1"/>
    </source>
</evidence>
<dbReference type="Proteomes" id="UP000031802">
    <property type="component" value="Unassembled WGS sequence"/>
</dbReference>
<comment type="similarity">
    <text evidence="1">Belongs to the glycosyl hydrolase 18 family.</text>
</comment>
<dbReference type="SUPFAM" id="SSF51445">
    <property type="entry name" value="(Trans)glycosidases"/>
    <property type="match status" value="1"/>
</dbReference>
<reference evidence="9" key="1">
    <citation type="submission" date="2014-04" db="EMBL/GenBank/DDBJ databases">
        <title>Whole-Genome optical mapping and complete genome sequence of Sphingobacterium deserti sp. nov., a new spaces isolated from desert in the west of China.</title>
        <authorList>
            <person name="Teng C."/>
            <person name="Zhou Z."/>
            <person name="Li X."/>
            <person name="Chen M."/>
            <person name="Lin M."/>
            <person name="Wang L."/>
            <person name="Su S."/>
            <person name="Zhang C."/>
            <person name="Zhang W."/>
        </authorList>
    </citation>
    <scope>NUCLEOTIDE SEQUENCE [LARGE SCALE GENOMIC DNA]</scope>
    <source>
        <strain evidence="9">ACCC05744</strain>
    </source>
</reference>
<keyword evidence="5" id="KW-0326">Glycosidase</keyword>
<evidence type="ECO:0000256" key="4">
    <source>
        <dbReference type="ARBA" id="ARBA00022801"/>
    </source>
</evidence>
<gene>
    <name evidence="8" type="ORF">DI53_2779</name>
</gene>
<dbReference type="EMBL" id="JJMU01000052">
    <property type="protein sequence ID" value="KGE13450.1"/>
    <property type="molecule type" value="Genomic_DNA"/>
</dbReference>
<proteinExistence type="inferred from homology"/>
<comment type="caution">
    <text evidence="8">The sequence shown here is derived from an EMBL/GenBank/DDBJ whole genome shotgun (WGS) entry which is preliminary data.</text>
</comment>
<dbReference type="eggNOG" id="ENOG5033N82">
    <property type="taxonomic scope" value="Bacteria"/>
</dbReference>
<accession>A0A0B8T751</accession>
<evidence type="ECO:0000256" key="1">
    <source>
        <dbReference type="ARBA" id="ARBA00009336"/>
    </source>
</evidence>
<sequence length="317" mass="34747">MTKKRMWTLIMIGVLGAASILSCKKETVYTEPAQPVANNFSLNYPLFAEYWGLLPEYQIANFGLVKAEDVPDGTNIVHLFVFDKHKDASTGAWVITNRFASSYEAKEQSEEIPADIVEGIRNIQSRGIAVIFSIFTPDVQNEQDADAFASACYEFTEKWQLDGVEIDLEGVPTTPFLIPALGKYFGPESGNNKILAVVDFSNHNLSFIRDGAQYLNYMNTMTYWNTSSTVASVLAPYAEAMGDAKKVLIGVGGGPAINPGQATPRGEEVKIAQWLKSNSPGTGMMNFIMDADYSTLDNAGNVSRSMQYSEGIINALK</sequence>
<comment type="catalytic activity">
    <reaction evidence="6">
        <text>an N(4)-(oligosaccharide-(1-&gt;3)-[oligosaccharide-(1-&gt;6)]-beta-D-Man-(1-&gt;4)-beta-D-GlcNAc-(1-&gt;4)-alpha-D-GlcNAc)-L-asparaginyl-[protein] + H2O = an oligosaccharide-(1-&gt;3)-[oligosaccharide-(1-&gt;6)]-beta-D-Man-(1-&gt;4)-D-GlcNAc + N(4)-(N-acetyl-beta-D-glucosaminyl)-L-asparaginyl-[protein]</text>
        <dbReference type="Rhea" id="RHEA:73067"/>
        <dbReference type="Rhea" id="RHEA-COMP:12603"/>
        <dbReference type="Rhea" id="RHEA-COMP:18176"/>
        <dbReference type="ChEBI" id="CHEBI:15377"/>
        <dbReference type="ChEBI" id="CHEBI:132248"/>
        <dbReference type="ChEBI" id="CHEBI:192714"/>
        <dbReference type="ChEBI" id="CHEBI:192715"/>
        <dbReference type="EC" id="3.2.1.96"/>
    </reaction>
</comment>
<feature type="domain" description="Endo-beta-N-acetylglucosaminidase EndoS/F2-like TIM-barrel" evidence="7">
    <location>
        <begin position="67"/>
        <end position="251"/>
    </location>
</feature>
<dbReference type="PROSITE" id="PS51257">
    <property type="entry name" value="PROKAR_LIPOPROTEIN"/>
    <property type="match status" value="1"/>
</dbReference>
<dbReference type="GO" id="GO:0033925">
    <property type="term" value="F:mannosyl-glycoprotein endo-beta-N-acetylglucosaminidase activity"/>
    <property type="evidence" value="ECO:0007669"/>
    <property type="project" value="UniProtKB-EC"/>
</dbReference>
<dbReference type="OrthoDB" id="7183084at2"/>
<organism evidence="8 9">
    <name type="scientific">Sphingobacterium deserti</name>
    <dbReference type="NCBI Taxonomy" id="1229276"/>
    <lineage>
        <taxon>Bacteria</taxon>
        <taxon>Pseudomonadati</taxon>
        <taxon>Bacteroidota</taxon>
        <taxon>Sphingobacteriia</taxon>
        <taxon>Sphingobacteriales</taxon>
        <taxon>Sphingobacteriaceae</taxon>
        <taxon>Sphingobacterium</taxon>
    </lineage>
</organism>
<dbReference type="EC" id="3.2.1.96" evidence="2"/>
<evidence type="ECO:0000313" key="9">
    <source>
        <dbReference type="Proteomes" id="UP000031802"/>
    </source>
</evidence>